<keyword evidence="3" id="KW-0378">Hydrolase</keyword>
<keyword evidence="5" id="KW-0325">Glycoprotein</keyword>
<dbReference type="InterPro" id="IPR050309">
    <property type="entry name" value="Type-B_Carboxylest/Lipase"/>
</dbReference>
<evidence type="ECO:0000259" key="7">
    <source>
        <dbReference type="Pfam" id="PF00135"/>
    </source>
</evidence>
<keyword evidence="4" id="KW-1015">Disulfide bond</keyword>
<dbReference type="InterPro" id="IPR019826">
    <property type="entry name" value="Carboxylesterase_B_AS"/>
</dbReference>
<keyword evidence="6" id="KW-0732">Signal</keyword>
<keyword evidence="2" id="KW-0719">Serine esterase</keyword>
<feature type="domain" description="Carboxylesterase type B" evidence="7">
    <location>
        <begin position="686"/>
        <end position="1102"/>
    </location>
</feature>
<proteinExistence type="inferred from homology"/>
<dbReference type="KEGG" id="sliu:111350611"/>
<feature type="chain" id="PRO_5039917979" evidence="6">
    <location>
        <begin position="23"/>
        <end position="1118"/>
    </location>
</feature>
<reference evidence="9" key="1">
    <citation type="submission" date="2025-08" db="UniProtKB">
        <authorList>
            <consortium name="RefSeq"/>
        </authorList>
    </citation>
    <scope>IDENTIFICATION</scope>
    <source>
        <strain evidence="9">Ishihara</strain>
        <tissue evidence="9">Whole body</tissue>
    </source>
</reference>
<evidence type="ECO:0000256" key="3">
    <source>
        <dbReference type="ARBA" id="ARBA00022801"/>
    </source>
</evidence>
<dbReference type="AlphaFoldDB" id="A0A9J7DTR3"/>
<comment type="similarity">
    <text evidence="1">Belongs to the type-B carboxylesterase/lipase family.</text>
</comment>
<dbReference type="PANTHER" id="PTHR11559">
    <property type="entry name" value="CARBOXYLESTERASE"/>
    <property type="match status" value="1"/>
</dbReference>
<dbReference type="PROSITE" id="PS00122">
    <property type="entry name" value="CARBOXYLESTERASE_B_1"/>
    <property type="match status" value="1"/>
</dbReference>
<organism evidence="8 9">
    <name type="scientific">Spodoptera litura</name>
    <name type="common">Asian cotton leafworm</name>
    <dbReference type="NCBI Taxonomy" id="69820"/>
    <lineage>
        <taxon>Eukaryota</taxon>
        <taxon>Metazoa</taxon>
        <taxon>Ecdysozoa</taxon>
        <taxon>Arthropoda</taxon>
        <taxon>Hexapoda</taxon>
        <taxon>Insecta</taxon>
        <taxon>Pterygota</taxon>
        <taxon>Neoptera</taxon>
        <taxon>Endopterygota</taxon>
        <taxon>Lepidoptera</taxon>
        <taxon>Glossata</taxon>
        <taxon>Ditrysia</taxon>
        <taxon>Noctuoidea</taxon>
        <taxon>Noctuidae</taxon>
        <taxon>Amphipyrinae</taxon>
        <taxon>Spodoptera</taxon>
    </lineage>
</organism>
<gene>
    <name evidence="9" type="primary">LOC111350611</name>
</gene>
<dbReference type="RefSeq" id="XP_022818011.1">
    <property type="nucleotide sequence ID" value="XM_022962243.1"/>
</dbReference>
<dbReference type="Pfam" id="PF00135">
    <property type="entry name" value="COesterase"/>
    <property type="match status" value="2"/>
</dbReference>
<dbReference type="GeneID" id="111350611"/>
<evidence type="ECO:0000256" key="6">
    <source>
        <dbReference type="SAM" id="SignalP"/>
    </source>
</evidence>
<feature type="signal peptide" evidence="6">
    <location>
        <begin position="1"/>
        <end position="22"/>
    </location>
</feature>
<sequence>MTTLAPYMFALLLLLPDWRVEACTGHVFPSERCRVSARIESGTVCGVERVADGDVKYASFRGVPYAKQPLGELRFKELEPADKWDYYYATDEGPVCYQHDVLYGRLMRPQGMSESCIHANIHVPMEALPEQHPDVKLPGLPILVFIHGGGFAFGSGDADLHGPEYLVSKKVIVITFNYRLNVFGFLSMNTTAIPGNAGLRDQLTLLRWVQRNAKAFGGDPREVTLAGQSAGAAAAHLLSLSPAAEGLFRRAILMSGTATSSFFSSSPAYAQHIKNIYLQFLGITSTDVEDIQRQLIELPAERLNDANTKLIDQMGLVTFGPTVESPLPGVTTIIDDDPEALLSKGRGKNIPLIVGYTNSECETFRNRFEAFDLITKIASKNFLVVPPKLLFTTPPESWSNLVSRMLGRYSDGRMNMDGFVKSCTEGFYEYPALKLVQKRAELDGAPVFLYQFTFDSPTSIIKEVTGLSYAGAAHIEDLTYVFKANSVLEGREGAPQSLEDLRMKNFMTDLFVQFMSCSKPICDDKRSLWPENNGDQIEVIEAPGVLRTHSRSMRQLEVVDFFDNLPSRVNVVWVLTGQNVISLAQGRLRGITKDGYVSYTGIPYASTMFMIHDSFWLWSKNLIQLTRYEPEHRTMRDTMYFLLCLVIPAVKRLKYNRSVWLQNSIMHFQRAGIAPLWSDIRNSRSPTCSLVSDAEHCLQLDVHVPSVVGGNWPVLVWVTGGSGPYSPGRMVQEGIIVVIVHHRLGPSGFLCLRDENIPGNAGVKDAVLALRWVSDNIVAFKGNPAKVVVAGQSFGAAMVEAALLSNMASGLYHGAILQSGSALCPWSFNYDAEKRAMALSNVNEAKIELVKFLLDTETEDLVARGNKLNVSYFPFGMCIEKPSKKEERLMFEAPHDILASKKNNMVPMIIGYNSNEAYVFVSMLREANVLRRISKSVTFLLPDDLHFINERERRQTGRLIKDMYFKNNMTMAAVLAYHRDAYFSSHIHRSVRHHAATGPVFYYQFSYSGVFGVQPEPGVPKMGAAHSDELAYLFFDGNLEGDDGNVQKHVIKLWTNFVKHLNPSHQGGVKWEATQPDTYRLLDIGTELMMKDYPHSKTSHLWDDIYDKYYYTRNRISN</sequence>
<evidence type="ECO:0000313" key="8">
    <source>
        <dbReference type="Proteomes" id="UP000301870"/>
    </source>
</evidence>
<dbReference type="SUPFAM" id="SSF53474">
    <property type="entry name" value="alpha/beta-Hydrolases"/>
    <property type="match status" value="2"/>
</dbReference>
<dbReference type="InterPro" id="IPR029058">
    <property type="entry name" value="AB_hydrolase_fold"/>
</dbReference>
<dbReference type="GO" id="GO:0052689">
    <property type="term" value="F:carboxylic ester hydrolase activity"/>
    <property type="evidence" value="ECO:0007669"/>
    <property type="project" value="UniProtKB-KW"/>
</dbReference>
<accession>A0A9J7DTR3</accession>
<protein>
    <submittedName>
        <fullName evidence="9">Uncharacterized protein LOC111350611</fullName>
    </submittedName>
</protein>
<name>A0A9J7DTR3_SPOLT</name>
<evidence type="ECO:0000313" key="9">
    <source>
        <dbReference type="RefSeq" id="XP_022818011.1"/>
    </source>
</evidence>
<dbReference type="Proteomes" id="UP000301870">
    <property type="component" value="Chromosome 11"/>
</dbReference>
<evidence type="ECO:0000256" key="4">
    <source>
        <dbReference type="ARBA" id="ARBA00023157"/>
    </source>
</evidence>
<feature type="domain" description="Carboxylesterase type B" evidence="7">
    <location>
        <begin position="38"/>
        <end position="537"/>
    </location>
</feature>
<evidence type="ECO:0000256" key="5">
    <source>
        <dbReference type="ARBA" id="ARBA00023180"/>
    </source>
</evidence>
<dbReference type="InterPro" id="IPR002018">
    <property type="entry name" value="CarbesteraseB"/>
</dbReference>
<evidence type="ECO:0000256" key="1">
    <source>
        <dbReference type="ARBA" id="ARBA00005964"/>
    </source>
</evidence>
<dbReference type="OrthoDB" id="19653at2759"/>
<dbReference type="Gene3D" id="3.40.50.1820">
    <property type="entry name" value="alpha/beta hydrolase"/>
    <property type="match status" value="2"/>
</dbReference>
<keyword evidence="8" id="KW-1185">Reference proteome</keyword>
<evidence type="ECO:0000256" key="2">
    <source>
        <dbReference type="ARBA" id="ARBA00022487"/>
    </source>
</evidence>